<dbReference type="SUPFAM" id="SSF53167">
    <property type="entry name" value="Purine and uridine phosphorylases"/>
    <property type="match status" value="1"/>
</dbReference>
<protein>
    <recommendedName>
        <fullName evidence="1">Nucleoside phosphorylase domain-containing protein</fullName>
    </recommendedName>
</protein>
<name>A0A1D8PAD3_9FLAO</name>
<dbReference type="RefSeq" id="WP_070237631.1">
    <property type="nucleotide sequence ID" value="NZ_CP017478.1"/>
</dbReference>
<dbReference type="STRING" id="1850246.LPB138_12620"/>
<accession>A0A1D8PAD3</accession>
<proteinExistence type="predicted"/>
<dbReference type="KEGG" id="lul:LPB138_12620"/>
<reference evidence="2 3" key="1">
    <citation type="submission" date="2016-10" db="EMBL/GenBank/DDBJ databases">
        <title>Lutibacter sp. LPB0138, isolated from marine gastropod.</title>
        <authorList>
            <person name="Kim E."/>
            <person name="Yi H."/>
        </authorList>
    </citation>
    <scope>NUCLEOTIDE SEQUENCE [LARGE SCALE GENOMIC DNA]</scope>
    <source>
        <strain evidence="2 3">LPB0138</strain>
    </source>
</reference>
<dbReference type="AlphaFoldDB" id="A0A1D8PAD3"/>
<dbReference type="Gene3D" id="3.40.50.1580">
    <property type="entry name" value="Nucleoside phosphorylase domain"/>
    <property type="match status" value="1"/>
</dbReference>
<dbReference type="Proteomes" id="UP000176050">
    <property type="component" value="Chromosome"/>
</dbReference>
<dbReference type="GO" id="GO:0003824">
    <property type="term" value="F:catalytic activity"/>
    <property type="evidence" value="ECO:0007669"/>
    <property type="project" value="InterPro"/>
</dbReference>
<evidence type="ECO:0000313" key="3">
    <source>
        <dbReference type="Proteomes" id="UP000176050"/>
    </source>
</evidence>
<evidence type="ECO:0000259" key="1">
    <source>
        <dbReference type="Pfam" id="PF01048"/>
    </source>
</evidence>
<dbReference type="Pfam" id="PF01048">
    <property type="entry name" value="PNP_UDP_1"/>
    <property type="match status" value="1"/>
</dbReference>
<dbReference type="OrthoDB" id="7945729at2"/>
<dbReference type="InterPro" id="IPR000845">
    <property type="entry name" value="Nucleoside_phosphorylase_d"/>
</dbReference>
<dbReference type="GO" id="GO:0009116">
    <property type="term" value="P:nucleoside metabolic process"/>
    <property type="evidence" value="ECO:0007669"/>
    <property type="project" value="InterPro"/>
</dbReference>
<dbReference type="InterPro" id="IPR035994">
    <property type="entry name" value="Nucleoside_phosphorylase_sf"/>
</dbReference>
<gene>
    <name evidence="2" type="ORF">LPB138_12620</name>
</gene>
<feature type="domain" description="Nucleoside phosphorylase" evidence="1">
    <location>
        <begin position="73"/>
        <end position="239"/>
    </location>
</feature>
<evidence type="ECO:0000313" key="2">
    <source>
        <dbReference type="EMBL" id="AOW21471.1"/>
    </source>
</evidence>
<organism evidence="2 3">
    <name type="scientific">Urechidicola croceus</name>
    <dbReference type="NCBI Taxonomy" id="1850246"/>
    <lineage>
        <taxon>Bacteria</taxon>
        <taxon>Pseudomonadati</taxon>
        <taxon>Bacteroidota</taxon>
        <taxon>Flavobacteriia</taxon>
        <taxon>Flavobacteriales</taxon>
        <taxon>Flavobacteriaceae</taxon>
        <taxon>Urechidicola</taxon>
    </lineage>
</organism>
<keyword evidence="3" id="KW-1185">Reference proteome</keyword>
<dbReference type="EMBL" id="CP017478">
    <property type="protein sequence ID" value="AOW21471.1"/>
    <property type="molecule type" value="Genomic_DNA"/>
</dbReference>
<sequence length="246" mass="28274">MSFFNQLKSSFYEDNSILSINELVNWKKTRNAYNFETLPEVAIITINKKSFSKYLNLFKKKIKGIHGEHYIYNSKFLFCSEFGMGSSAIITLLEELKELGVQRFVFIGVAGILDSSIKENDAYCISSVFSSTGSSYFYTEDQKINNFDLDWFNQIMENCSLKSKISWSTDCPFRETKPLIDYYKLQNCSLVDMETAGLYAFSTFYKVPAVSILIGADNISKKWKAPNNYKLLLKKQQSLISKVIKS</sequence>